<reference evidence="3" key="1">
    <citation type="submission" date="2016-10" db="EMBL/GenBank/DDBJ databases">
        <authorList>
            <person name="Varghese N."/>
            <person name="Submissions S."/>
        </authorList>
    </citation>
    <scope>NUCLEOTIDE SEQUENCE [LARGE SCALE GENOMIC DNA]</scope>
    <source>
        <strain evidence="3">DSM 11706</strain>
    </source>
</reference>
<evidence type="ECO:0000256" key="1">
    <source>
        <dbReference type="ARBA" id="ARBA00023125"/>
    </source>
</evidence>
<dbReference type="RefSeq" id="WP_093538401.1">
    <property type="nucleotide sequence ID" value="NZ_FOXU01000010.1"/>
</dbReference>
<dbReference type="STRING" id="126156.SAMN05421670_0045"/>
<accession>A0A1I6B0C2</accession>
<dbReference type="InterPro" id="IPR036388">
    <property type="entry name" value="WH-like_DNA-bd_sf"/>
</dbReference>
<keyword evidence="3" id="KW-1185">Reference proteome</keyword>
<dbReference type="CDD" id="cd00090">
    <property type="entry name" value="HTH_ARSR"/>
    <property type="match status" value="1"/>
</dbReference>
<dbReference type="InterPro" id="IPR036390">
    <property type="entry name" value="WH_DNA-bd_sf"/>
</dbReference>
<dbReference type="AlphaFoldDB" id="A0A1I6B0C2"/>
<dbReference type="Proteomes" id="UP000198734">
    <property type="component" value="Unassembled WGS sequence"/>
</dbReference>
<dbReference type="Gene3D" id="1.10.10.10">
    <property type="entry name" value="Winged helix-like DNA-binding domain superfamily/Winged helix DNA-binding domain"/>
    <property type="match status" value="1"/>
</dbReference>
<dbReference type="InterPro" id="IPR011991">
    <property type="entry name" value="ArsR-like_HTH"/>
</dbReference>
<proteinExistence type="predicted"/>
<name>A0A1I6B0C2_9BACI</name>
<dbReference type="EMBL" id="FOXU01000010">
    <property type="protein sequence ID" value="SFQ74360.1"/>
    <property type="molecule type" value="Genomic_DNA"/>
</dbReference>
<dbReference type="SUPFAM" id="SSF46785">
    <property type="entry name" value="Winged helix' DNA-binding domain"/>
    <property type="match status" value="1"/>
</dbReference>
<evidence type="ECO:0000313" key="3">
    <source>
        <dbReference type="Proteomes" id="UP000198734"/>
    </source>
</evidence>
<organism evidence="2 3">
    <name type="scientific">Psychrobacillus psychrotolerans</name>
    <dbReference type="NCBI Taxonomy" id="126156"/>
    <lineage>
        <taxon>Bacteria</taxon>
        <taxon>Bacillati</taxon>
        <taxon>Bacillota</taxon>
        <taxon>Bacilli</taxon>
        <taxon>Bacillales</taxon>
        <taxon>Bacillaceae</taxon>
        <taxon>Psychrobacillus</taxon>
    </lineage>
</organism>
<sequence length="226" mass="25721">MPNTLQLTNALADETRYSIYLYIVKQVQSVNVQQIADRFGIHPNVARLHLTKLNETKLITSELLYNKKGGRPARVYTVADQPIQLSFPKQENHLLLGWLLELVETMGTEALEKAKNISYTSGYDSMQQAKINDQSFDQKIELLSAAALAVGYIPNIEKKDDKQIITFSIFNCPFKGQLTNHPHIICSIHESFLKGQFDALFPNNEFIQLESKQKQCSNCVYQIEVL</sequence>
<dbReference type="GO" id="GO:0003677">
    <property type="term" value="F:DNA binding"/>
    <property type="evidence" value="ECO:0007669"/>
    <property type="project" value="UniProtKB-KW"/>
</dbReference>
<evidence type="ECO:0000313" key="2">
    <source>
        <dbReference type="EMBL" id="SFQ74360.1"/>
    </source>
</evidence>
<keyword evidence="1" id="KW-0238">DNA-binding</keyword>
<dbReference type="OrthoDB" id="2729610at2"/>
<protein>
    <submittedName>
        <fullName evidence="2">Predicted transcriptional regulator, ArsR family</fullName>
    </submittedName>
</protein>
<gene>
    <name evidence="2" type="ORF">SAMN05421670_0045</name>
</gene>